<name>A0A0P9D6I3_9CHLR</name>
<dbReference type="SMART" id="SM00065">
    <property type="entry name" value="GAF"/>
    <property type="match status" value="2"/>
</dbReference>
<dbReference type="InterPro" id="IPR029016">
    <property type="entry name" value="GAF-like_dom_sf"/>
</dbReference>
<sequence>MGFQSYRVLLVDDSAEDRLAFRRFLERDTELSFTCYESTSAAEALAACRELQPDAVLLDYHLPDDEGLALLSAFIGEYGLNAFAMLLLTGSGNEELAVSAMKIGAHDYLVKGPLIQHQLGRAVAGAIERARLQRKLIGQHRELEVSNVRLQQALASVSEQRRLLNVTLASIGNGVISVDAGGAVAFLNIEAERLIGWTYAEAQGLPVTTIFQLADEETRAPITMPIARLLGGQVAAPSGTYVLRAHNGRATPIDMNITPIQQVGGTIEGAVIVFRDISAQKQAEASLRMERDRFLKLAETVPGAVHAFRLWPDGRSNFPYASPRIAEIYGLSPEALAQDASPVSSYWHPADSKRLFDSLGQSQEQVTPWHHEFRVLNPERGEIWVEGHSIPQRQADGSCIWYGVLADITARKRAEEASRRAAERLRTLADASRAFAEAGADYQKLIDQIARISAEQLDTGCMITMLSDDRKWLVPATFYDCDPDMLALLHQVFSDVRISINAPSATAMVVRQKQAVLIPHIEPADIRPMISDEQWALFELFHPHSSIIVPLQAQGQVFGSMALMRNQPDQPPFDEDDLILAQDLADRAGLAIASARLLHQIQAELAERKRAEAEAYERERKLSTVLDMLPIGISILNDERRVIYANPALKRIAALSDVSLQGQAYTKRHYLNAAGELLPADEFASARAYRERQPVHNVETGVVKEDGSQIWLDVSAVPVDFPDWKVVVATADITERKQASLALKTSEMRRALALEAGQLGTWEWNPMAHTIELDSTSLQLFGLTPETFTGKEGQLIAAIHPNDLPDTDSLLQTGIQQGSIHNQQFRWRMPNGSMRWFQGIGKASHASDGGFLGFYGIIADITERKQIEHERERARQRSQMLADASRTFAEVYSDEPLLLETMARMAADQLQALCIVRLLSDDGQHLNVANLHHADPSVMAAIQKSTLLAPIPITDTVPATIVLRTGQPFLLPDTNTAKNDPTFRPNLIAFWEEYAITSIITTLLRVQGRAIGTFVLLRTGTAQPAFDESDLALAQDFADRAALALGNARLLQQLAAERALLARRVEERTADLSIANAALARTARL</sequence>
<dbReference type="InterPro" id="IPR003018">
    <property type="entry name" value="GAF"/>
</dbReference>
<dbReference type="Proteomes" id="UP000050509">
    <property type="component" value="Unassembled WGS sequence"/>
</dbReference>
<feature type="domain" description="Response regulatory" evidence="7">
    <location>
        <begin position="7"/>
        <end position="126"/>
    </location>
</feature>
<dbReference type="SUPFAM" id="SSF52172">
    <property type="entry name" value="CheY-like"/>
    <property type="match status" value="1"/>
</dbReference>
<dbReference type="EMBL" id="LJCR01000270">
    <property type="protein sequence ID" value="KPV53392.1"/>
    <property type="molecule type" value="Genomic_DNA"/>
</dbReference>
<dbReference type="InterPro" id="IPR052162">
    <property type="entry name" value="Sensor_kinase/Photoreceptor"/>
</dbReference>
<evidence type="ECO:0000256" key="1">
    <source>
        <dbReference type="ARBA" id="ARBA00000085"/>
    </source>
</evidence>
<dbReference type="Gene3D" id="2.10.70.100">
    <property type="match status" value="1"/>
</dbReference>
<evidence type="ECO:0000256" key="6">
    <source>
        <dbReference type="PROSITE-ProRule" id="PRU00169"/>
    </source>
</evidence>
<feature type="domain" description="PAS" evidence="8">
    <location>
        <begin position="160"/>
        <end position="233"/>
    </location>
</feature>
<comment type="catalytic activity">
    <reaction evidence="1">
        <text>ATP + protein L-histidine = ADP + protein N-phospho-L-histidine.</text>
        <dbReference type="EC" id="2.7.13.3"/>
    </reaction>
</comment>
<dbReference type="Pfam" id="PF08448">
    <property type="entry name" value="PAS_4"/>
    <property type="match status" value="2"/>
</dbReference>
<dbReference type="PROSITE" id="PS50110">
    <property type="entry name" value="RESPONSE_REGULATORY"/>
    <property type="match status" value="1"/>
</dbReference>
<keyword evidence="4" id="KW-0808">Transferase</keyword>
<dbReference type="PANTHER" id="PTHR43304">
    <property type="entry name" value="PHYTOCHROME-LIKE PROTEIN CPH1"/>
    <property type="match status" value="1"/>
</dbReference>
<dbReference type="PROSITE" id="PS50112">
    <property type="entry name" value="PAS"/>
    <property type="match status" value="2"/>
</dbReference>
<dbReference type="InterPro" id="IPR001610">
    <property type="entry name" value="PAC"/>
</dbReference>
<evidence type="ECO:0000313" key="11">
    <source>
        <dbReference type="Proteomes" id="UP000050509"/>
    </source>
</evidence>
<keyword evidence="11" id="KW-1185">Reference proteome</keyword>
<dbReference type="InterPro" id="IPR001789">
    <property type="entry name" value="Sig_transdc_resp-reg_receiver"/>
</dbReference>
<dbReference type="SUPFAM" id="SSF55785">
    <property type="entry name" value="PYP-like sensor domain (PAS domain)"/>
    <property type="match status" value="4"/>
</dbReference>
<dbReference type="GO" id="GO:0004673">
    <property type="term" value="F:protein histidine kinase activity"/>
    <property type="evidence" value="ECO:0007669"/>
    <property type="project" value="UniProtKB-EC"/>
</dbReference>
<keyword evidence="5" id="KW-0418">Kinase</keyword>
<evidence type="ECO:0000256" key="4">
    <source>
        <dbReference type="ARBA" id="ARBA00022679"/>
    </source>
</evidence>
<dbReference type="InterPro" id="IPR035965">
    <property type="entry name" value="PAS-like_dom_sf"/>
</dbReference>
<dbReference type="CDD" id="cd00130">
    <property type="entry name" value="PAS"/>
    <property type="match status" value="4"/>
</dbReference>
<dbReference type="EC" id="2.7.13.3" evidence="2"/>
<protein>
    <recommendedName>
        <fullName evidence="2">histidine kinase</fullName>
        <ecNumber evidence="2">2.7.13.3</ecNumber>
    </recommendedName>
</protein>
<feature type="domain" description="PAS" evidence="8">
    <location>
        <begin position="746"/>
        <end position="818"/>
    </location>
</feature>
<dbReference type="InterPro" id="IPR011006">
    <property type="entry name" value="CheY-like_superfamily"/>
</dbReference>
<evidence type="ECO:0000259" key="7">
    <source>
        <dbReference type="PROSITE" id="PS50110"/>
    </source>
</evidence>
<gene>
    <name evidence="10" type="ORF">SE17_09915</name>
</gene>
<dbReference type="PANTHER" id="PTHR43304:SF1">
    <property type="entry name" value="PAC DOMAIN-CONTAINING PROTEIN"/>
    <property type="match status" value="1"/>
</dbReference>
<dbReference type="Pfam" id="PF00072">
    <property type="entry name" value="Response_reg"/>
    <property type="match status" value="1"/>
</dbReference>
<evidence type="ECO:0000259" key="9">
    <source>
        <dbReference type="PROSITE" id="PS50113"/>
    </source>
</evidence>
<organism evidence="10 11">
    <name type="scientific">Kouleothrix aurantiaca</name>
    <dbReference type="NCBI Taxonomy" id="186479"/>
    <lineage>
        <taxon>Bacteria</taxon>
        <taxon>Bacillati</taxon>
        <taxon>Chloroflexota</taxon>
        <taxon>Chloroflexia</taxon>
        <taxon>Chloroflexales</taxon>
        <taxon>Roseiflexineae</taxon>
        <taxon>Roseiflexaceae</taxon>
        <taxon>Kouleothrix</taxon>
    </lineage>
</organism>
<feature type="domain" description="PAC" evidence="9">
    <location>
        <begin position="237"/>
        <end position="289"/>
    </location>
</feature>
<feature type="non-terminal residue" evidence="10">
    <location>
        <position position="1085"/>
    </location>
</feature>
<dbReference type="NCBIfam" id="TIGR00229">
    <property type="entry name" value="sensory_box"/>
    <property type="match status" value="4"/>
</dbReference>
<dbReference type="SMART" id="SM00091">
    <property type="entry name" value="PAS"/>
    <property type="match status" value="4"/>
</dbReference>
<evidence type="ECO:0000256" key="5">
    <source>
        <dbReference type="ARBA" id="ARBA00022777"/>
    </source>
</evidence>
<reference evidence="10 11" key="1">
    <citation type="submission" date="2015-09" db="EMBL/GenBank/DDBJ databases">
        <title>Draft genome sequence of Kouleothrix aurantiaca JCM 19913.</title>
        <authorList>
            <person name="Hemp J."/>
        </authorList>
    </citation>
    <scope>NUCLEOTIDE SEQUENCE [LARGE SCALE GENOMIC DNA]</scope>
    <source>
        <strain evidence="10 11">COM-B</strain>
    </source>
</reference>
<dbReference type="InterPro" id="IPR013655">
    <property type="entry name" value="PAS_fold_3"/>
</dbReference>
<dbReference type="AlphaFoldDB" id="A0A0P9D6I3"/>
<dbReference type="Gene3D" id="3.30.450.20">
    <property type="entry name" value="PAS domain"/>
    <property type="match status" value="4"/>
</dbReference>
<accession>A0A0P9D6I3</accession>
<dbReference type="Gene3D" id="3.40.50.2300">
    <property type="match status" value="1"/>
</dbReference>
<evidence type="ECO:0000259" key="8">
    <source>
        <dbReference type="PROSITE" id="PS50112"/>
    </source>
</evidence>
<dbReference type="InterPro" id="IPR000700">
    <property type="entry name" value="PAS-assoc_C"/>
</dbReference>
<feature type="modified residue" description="4-aspartylphosphate" evidence="6">
    <location>
        <position position="59"/>
    </location>
</feature>
<dbReference type="InterPro" id="IPR000014">
    <property type="entry name" value="PAS"/>
</dbReference>
<keyword evidence="3 6" id="KW-0597">Phosphoprotein</keyword>
<feature type="domain" description="PAC" evidence="9">
    <location>
        <begin position="696"/>
        <end position="745"/>
    </location>
</feature>
<comment type="caution">
    <text evidence="10">The sequence shown here is derived from an EMBL/GenBank/DDBJ whole genome shotgun (WGS) entry which is preliminary data.</text>
</comment>
<dbReference type="InterPro" id="IPR013656">
    <property type="entry name" value="PAS_4"/>
</dbReference>
<dbReference type="Gene3D" id="3.30.450.40">
    <property type="match status" value="2"/>
</dbReference>
<dbReference type="PROSITE" id="PS50113">
    <property type="entry name" value="PAC"/>
    <property type="match status" value="4"/>
</dbReference>
<dbReference type="SMART" id="SM00086">
    <property type="entry name" value="PAC"/>
    <property type="match status" value="4"/>
</dbReference>
<feature type="domain" description="PAC" evidence="9">
    <location>
        <begin position="821"/>
        <end position="873"/>
    </location>
</feature>
<dbReference type="SUPFAM" id="SSF55781">
    <property type="entry name" value="GAF domain-like"/>
    <property type="match status" value="2"/>
</dbReference>
<evidence type="ECO:0000313" key="10">
    <source>
        <dbReference type="EMBL" id="KPV53392.1"/>
    </source>
</evidence>
<dbReference type="Pfam" id="PF08447">
    <property type="entry name" value="PAS_3"/>
    <property type="match status" value="2"/>
</dbReference>
<evidence type="ECO:0000256" key="2">
    <source>
        <dbReference type="ARBA" id="ARBA00012438"/>
    </source>
</evidence>
<dbReference type="SMART" id="SM00448">
    <property type="entry name" value="REC"/>
    <property type="match status" value="1"/>
</dbReference>
<dbReference type="Pfam" id="PF01590">
    <property type="entry name" value="GAF"/>
    <property type="match status" value="2"/>
</dbReference>
<feature type="domain" description="PAC" evidence="9">
    <location>
        <begin position="369"/>
        <end position="420"/>
    </location>
</feature>
<dbReference type="CDD" id="cd00156">
    <property type="entry name" value="REC"/>
    <property type="match status" value="1"/>
</dbReference>
<dbReference type="GO" id="GO:0000160">
    <property type="term" value="P:phosphorelay signal transduction system"/>
    <property type="evidence" value="ECO:0007669"/>
    <property type="project" value="InterPro"/>
</dbReference>
<proteinExistence type="predicted"/>
<evidence type="ECO:0000256" key="3">
    <source>
        <dbReference type="ARBA" id="ARBA00022553"/>
    </source>
</evidence>